<proteinExistence type="predicted"/>
<dbReference type="Proteomes" id="UP000198925">
    <property type="component" value="Unassembled WGS sequence"/>
</dbReference>
<comment type="subcellular location">
    <subcellularLocation>
        <location evidence="1">Cell membrane</location>
        <topology evidence="1">Multi-pass membrane protein</topology>
    </subcellularLocation>
</comment>
<keyword evidence="2" id="KW-1003">Cell membrane</keyword>
<evidence type="ECO:0000256" key="3">
    <source>
        <dbReference type="ARBA" id="ARBA00022692"/>
    </source>
</evidence>
<gene>
    <name evidence="7" type="ORF">SAMN04487779_10326</name>
</gene>
<name>A0A1G7CGL4_9PROT</name>
<evidence type="ECO:0000313" key="8">
    <source>
        <dbReference type="Proteomes" id="UP000198925"/>
    </source>
</evidence>
<evidence type="ECO:0000313" key="7">
    <source>
        <dbReference type="EMBL" id="SDE38393.1"/>
    </source>
</evidence>
<evidence type="ECO:0000256" key="1">
    <source>
        <dbReference type="ARBA" id="ARBA00004651"/>
    </source>
</evidence>
<feature type="transmembrane region" description="Helical" evidence="6">
    <location>
        <begin position="53"/>
        <end position="76"/>
    </location>
</feature>
<dbReference type="AlphaFoldDB" id="A0A1G7CGL4"/>
<dbReference type="GO" id="GO:0005886">
    <property type="term" value="C:plasma membrane"/>
    <property type="evidence" value="ECO:0007669"/>
    <property type="project" value="UniProtKB-SubCell"/>
</dbReference>
<feature type="transmembrane region" description="Helical" evidence="6">
    <location>
        <begin position="319"/>
        <end position="340"/>
    </location>
</feature>
<feature type="transmembrane region" description="Helical" evidence="6">
    <location>
        <begin position="195"/>
        <end position="214"/>
    </location>
</feature>
<dbReference type="PANTHER" id="PTHR30250">
    <property type="entry name" value="PST FAMILY PREDICTED COLANIC ACID TRANSPORTER"/>
    <property type="match status" value="1"/>
</dbReference>
<reference evidence="7 8" key="1">
    <citation type="submission" date="2016-10" db="EMBL/GenBank/DDBJ databases">
        <authorList>
            <person name="de Groot N.N."/>
        </authorList>
    </citation>
    <scope>NUCLEOTIDE SEQUENCE [LARGE SCALE GENOMIC DNA]</scope>
    <source>
        <strain evidence="7 8">CPCC 100156</strain>
    </source>
</reference>
<evidence type="ECO:0000256" key="5">
    <source>
        <dbReference type="ARBA" id="ARBA00023136"/>
    </source>
</evidence>
<keyword evidence="8" id="KW-1185">Reference proteome</keyword>
<keyword evidence="3 6" id="KW-0812">Transmembrane</keyword>
<feature type="transmembrane region" description="Helical" evidence="6">
    <location>
        <begin position="360"/>
        <end position="384"/>
    </location>
</feature>
<sequence>MSRRWAMPLGGQNAQADSAFRRALENAVWLFGGKGAGALLSLVYLAIVAQTLGVATFGVFALILAFGQAIGTVVGFQSWQTVIRYGARHLADGNVGALRSVLGFTTTLDLCAGAFAAVLASLGALAAGSTLGWLDQETQIAAWFGLSLLFGQRGTPTGILRLFARFDLAAWSEFTLPVTRLLGTCAAWAADGSLAGYLIAWGVAELATTLVMWVTAASQLRAQGVPAGLPQLRGVADENPGILRFAVLTNLTSSIGPIWQQVPILAVGWIIGPASAGGYRIAMQLGTALTKPVTSLARALYPEMAKLTATRDAAAVRLVLIRAALLTTAIGLLAILLVAVAGESLLSLIGGPDYVFVYPIFLVLTIASAVNLSGFGLEPALVALGRPDKALVARGLASIGYLVFLGILLTMMGPIGAAWATLAANACSVLLLHISFRRLEARLA</sequence>
<organism evidence="7 8">
    <name type="scientific">Belnapia rosea</name>
    <dbReference type="NCBI Taxonomy" id="938405"/>
    <lineage>
        <taxon>Bacteria</taxon>
        <taxon>Pseudomonadati</taxon>
        <taxon>Pseudomonadota</taxon>
        <taxon>Alphaproteobacteria</taxon>
        <taxon>Acetobacterales</taxon>
        <taxon>Roseomonadaceae</taxon>
        <taxon>Belnapia</taxon>
    </lineage>
</organism>
<dbReference type="Pfam" id="PF01943">
    <property type="entry name" value="Polysacc_synt"/>
    <property type="match status" value="1"/>
</dbReference>
<protein>
    <submittedName>
        <fullName evidence="7">Membrane protein involved in the export of O-antigen and teichoic acid</fullName>
    </submittedName>
</protein>
<feature type="transmembrane region" description="Helical" evidence="6">
    <location>
        <begin position="27"/>
        <end position="47"/>
    </location>
</feature>
<evidence type="ECO:0000256" key="4">
    <source>
        <dbReference type="ARBA" id="ARBA00022989"/>
    </source>
</evidence>
<dbReference type="InterPro" id="IPR002797">
    <property type="entry name" value="Polysacc_synth"/>
</dbReference>
<dbReference type="RefSeq" id="WP_090665088.1">
    <property type="nucleotide sequence ID" value="NZ_FMZX01000032.1"/>
</dbReference>
<accession>A0A1G7CGL4</accession>
<dbReference type="EMBL" id="FMZX01000032">
    <property type="protein sequence ID" value="SDE38393.1"/>
    <property type="molecule type" value="Genomic_DNA"/>
</dbReference>
<dbReference type="PANTHER" id="PTHR30250:SF31">
    <property type="entry name" value="INNER MEMBRANE PROTEIN YGHQ"/>
    <property type="match status" value="1"/>
</dbReference>
<feature type="transmembrane region" description="Helical" evidence="6">
    <location>
        <begin position="417"/>
        <end position="436"/>
    </location>
</feature>
<dbReference type="InterPro" id="IPR050833">
    <property type="entry name" value="Poly_Biosynth_Transport"/>
</dbReference>
<feature type="transmembrane region" description="Helical" evidence="6">
    <location>
        <begin position="391"/>
        <end position="411"/>
    </location>
</feature>
<keyword evidence="4 6" id="KW-1133">Transmembrane helix</keyword>
<evidence type="ECO:0000256" key="2">
    <source>
        <dbReference type="ARBA" id="ARBA00022475"/>
    </source>
</evidence>
<dbReference type="STRING" id="938405.SAMN02927895_05398"/>
<evidence type="ECO:0000256" key="6">
    <source>
        <dbReference type="SAM" id="Phobius"/>
    </source>
</evidence>
<keyword evidence="5 6" id="KW-0472">Membrane</keyword>